<accession>A0A8H5ASH8</accession>
<dbReference type="Pfam" id="PF13391">
    <property type="entry name" value="HNH_2"/>
    <property type="match status" value="1"/>
</dbReference>
<reference evidence="2 3" key="1">
    <citation type="journal article" date="2020" name="ISME J.">
        <title>Uncovering the hidden diversity of litter-decomposition mechanisms in mushroom-forming fungi.</title>
        <authorList>
            <person name="Floudas D."/>
            <person name="Bentzer J."/>
            <person name="Ahren D."/>
            <person name="Johansson T."/>
            <person name="Persson P."/>
            <person name="Tunlid A."/>
        </authorList>
    </citation>
    <scope>NUCLEOTIDE SEQUENCE [LARGE SCALE GENOMIC DNA]</scope>
    <source>
        <strain evidence="2 3">CBS 101986</strain>
    </source>
</reference>
<dbReference type="EMBL" id="JAACJJ010000058">
    <property type="protein sequence ID" value="KAF5309901.1"/>
    <property type="molecule type" value="Genomic_DNA"/>
</dbReference>
<evidence type="ECO:0000313" key="2">
    <source>
        <dbReference type="EMBL" id="KAF5309901.1"/>
    </source>
</evidence>
<comment type="caution">
    <text evidence="2">The sequence shown here is derived from an EMBL/GenBank/DDBJ whole genome shotgun (WGS) entry which is preliminary data.</text>
</comment>
<gene>
    <name evidence="2" type="ORF">D9619_010381</name>
</gene>
<evidence type="ECO:0000259" key="1">
    <source>
        <dbReference type="Pfam" id="PF13391"/>
    </source>
</evidence>
<proteinExistence type="predicted"/>
<evidence type="ECO:0000313" key="3">
    <source>
        <dbReference type="Proteomes" id="UP000567179"/>
    </source>
</evidence>
<sequence length="359" mass="39679">MASLPTHDECNFDDAGNGVWTLLLEAEKEALTKSATSAKHCDPLLAIRILGFLLKDLKENGPRWGLELTPYNRIIDEVNSIEKEKMYDCLVGLGSMYRNHLFRVFRSNTGPMPTLFRHVSQRSFDDLTQGIIDHMAEASQKKPNIRTQALLRDGFQCVVSGVHDSNTWFSVAADKRPAGIMGATQVAHLFSESAQNRGPKEYSASVFAILSMFGLEAQAKALYGGAVNSLTNVITLEGYLHQLFDTYRLWLEPVEGCPHTYDVCCPEANGFQFQSGALPSRIVLSVNPSPKVQKARVSLSLPDPKLIAIRAICARVAHISGAAEHENTILRHLELIMVLANHWSTAPLFTPLPKQSPVL</sequence>
<protein>
    <recommendedName>
        <fullName evidence="1">HNH nuclease domain-containing protein</fullName>
    </recommendedName>
</protein>
<feature type="domain" description="HNH nuclease" evidence="1">
    <location>
        <begin position="157"/>
        <end position="249"/>
    </location>
</feature>
<dbReference type="OrthoDB" id="2104739at2759"/>
<dbReference type="AlphaFoldDB" id="A0A8H5ASH8"/>
<dbReference type="InterPro" id="IPR003615">
    <property type="entry name" value="HNH_nuc"/>
</dbReference>
<name>A0A8H5ASH8_9AGAR</name>
<keyword evidence="3" id="KW-1185">Reference proteome</keyword>
<organism evidence="2 3">
    <name type="scientific">Psilocybe cf. subviscida</name>
    <dbReference type="NCBI Taxonomy" id="2480587"/>
    <lineage>
        <taxon>Eukaryota</taxon>
        <taxon>Fungi</taxon>
        <taxon>Dikarya</taxon>
        <taxon>Basidiomycota</taxon>
        <taxon>Agaricomycotina</taxon>
        <taxon>Agaricomycetes</taxon>
        <taxon>Agaricomycetidae</taxon>
        <taxon>Agaricales</taxon>
        <taxon>Agaricineae</taxon>
        <taxon>Strophariaceae</taxon>
        <taxon>Psilocybe</taxon>
    </lineage>
</organism>
<dbReference type="Proteomes" id="UP000567179">
    <property type="component" value="Unassembled WGS sequence"/>
</dbReference>